<reference evidence="2 3" key="1">
    <citation type="submission" date="2018-06" db="EMBL/GenBank/DDBJ databases">
        <title>Genomic Encyclopedia of Type Strains, Phase IV (KMG-IV): sequencing the most valuable type-strain genomes for metagenomic binning, comparative biology and taxonomic classification.</title>
        <authorList>
            <person name="Goeker M."/>
        </authorList>
    </citation>
    <scope>NUCLEOTIDE SEQUENCE [LARGE SCALE GENOMIC DNA]</scope>
    <source>
        <strain evidence="2 3">DSM 25532</strain>
    </source>
</reference>
<evidence type="ECO:0000256" key="1">
    <source>
        <dbReference type="SAM" id="MobiDB-lite"/>
    </source>
</evidence>
<evidence type="ECO:0000313" key="3">
    <source>
        <dbReference type="Proteomes" id="UP000253426"/>
    </source>
</evidence>
<feature type="region of interest" description="Disordered" evidence="1">
    <location>
        <begin position="104"/>
        <end position="126"/>
    </location>
</feature>
<accession>A0A366HSN6</accession>
<evidence type="ECO:0000313" key="2">
    <source>
        <dbReference type="EMBL" id="RBP45923.1"/>
    </source>
</evidence>
<name>A0A366HSN6_9BACT</name>
<organism evidence="2 3">
    <name type="scientific">Roseimicrobium gellanilyticum</name>
    <dbReference type="NCBI Taxonomy" id="748857"/>
    <lineage>
        <taxon>Bacteria</taxon>
        <taxon>Pseudomonadati</taxon>
        <taxon>Verrucomicrobiota</taxon>
        <taxon>Verrucomicrobiia</taxon>
        <taxon>Verrucomicrobiales</taxon>
        <taxon>Verrucomicrobiaceae</taxon>
        <taxon>Roseimicrobium</taxon>
    </lineage>
</organism>
<protein>
    <submittedName>
        <fullName evidence="2">Uncharacterized protein</fullName>
    </submittedName>
</protein>
<comment type="caution">
    <text evidence="2">The sequence shown here is derived from an EMBL/GenBank/DDBJ whole genome shotgun (WGS) entry which is preliminary data.</text>
</comment>
<dbReference type="AlphaFoldDB" id="A0A366HSN6"/>
<feature type="region of interest" description="Disordered" evidence="1">
    <location>
        <begin position="353"/>
        <end position="375"/>
    </location>
</feature>
<dbReference type="RefSeq" id="WP_113957483.1">
    <property type="nucleotide sequence ID" value="NZ_QNRR01000002.1"/>
</dbReference>
<dbReference type="EMBL" id="QNRR01000002">
    <property type="protein sequence ID" value="RBP45923.1"/>
    <property type="molecule type" value="Genomic_DNA"/>
</dbReference>
<dbReference type="Proteomes" id="UP000253426">
    <property type="component" value="Unassembled WGS sequence"/>
</dbReference>
<gene>
    <name evidence="2" type="ORF">DES53_102307</name>
</gene>
<sequence>MLFNAGKTCVCKATKELMQKAFLKEGGETFTKAATNTVRDLFKTKPGQSTYPPKIPVELSPRVSSTLTQTPPLRRTLTQVALTESRTRSRTLMSADDMFKHGAPKFYSTTSGSDGGEGQKFPSSQRQGRLDALDFLKDSFPAPKKGEEILLGHIVKRGIEQFAQSLPERMQDVASGSIGKHYREDVGGLMKLPGSDQNRALLACVETVQWNQEAQRTGQALGASMSAADRFSILTQGKNLDNLPPGFHQGMAAALTGSWEPISKTASLTPEQRKIFEAVSNEVTVMAASLSKDGVVNVKQLGDAVTKCAELSENDPTKLLKLLKEKNDALKLEQPDKNLSLENAQNMKLNSGYTLGSAIGKPREAQGPSVGTRVQ</sequence>
<keyword evidence="3" id="KW-1185">Reference proteome</keyword>
<proteinExistence type="predicted"/>